<comment type="subcellular location">
    <subcellularLocation>
        <location evidence="1">Cytoplasm</location>
        <location evidence="1">Cytoskeleton</location>
        <location evidence="1">Flagellum axoneme</location>
    </subcellularLocation>
</comment>
<gene>
    <name evidence="16" type="primary">RSPH1</name>
</gene>
<dbReference type="GO" id="GO:0051321">
    <property type="term" value="P:meiotic cell cycle"/>
    <property type="evidence" value="ECO:0007669"/>
    <property type="project" value="UniProtKB-KW"/>
</dbReference>
<evidence type="ECO:0000256" key="8">
    <source>
        <dbReference type="ARBA" id="ARBA00023273"/>
    </source>
</evidence>
<proteinExistence type="predicted"/>
<dbReference type="Gene3D" id="2.20.110.10">
    <property type="entry name" value="Histone H3 K4-specific methyltransferase SET7/9 N-terminal domain"/>
    <property type="match status" value="1"/>
</dbReference>
<organism evidence="16 17">
    <name type="scientific">Canis lupus familiaris</name>
    <name type="common">Dog</name>
    <name type="synonym">Canis familiaris</name>
    <dbReference type="NCBI Taxonomy" id="9615"/>
    <lineage>
        <taxon>Eukaryota</taxon>
        <taxon>Metazoa</taxon>
        <taxon>Chordata</taxon>
        <taxon>Craniata</taxon>
        <taxon>Vertebrata</taxon>
        <taxon>Euteleostomi</taxon>
        <taxon>Mammalia</taxon>
        <taxon>Eutheria</taxon>
        <taxon>Laurasiatheria</taxon>
        <taxon>Carnivora</taxon>
        <taxon>Caniformia</taxon>
        <taxon>Canidae</taxon>
        <taxon>Canis</taxon>
    </lineage>
</organism>
<keyword evidence="7" id="KW-0469">Meiosis</keyword>
<dbReference type="GO" id="GO:0031514">
    <property type="term" value="C:motile cilium"/>
    <property type="evidence" value="ECO:0007669"/>
    <property type="project" value="UniProtKB-ARBA"/>
</dbReference>
<accession>A0A8C0RQS9</accession>
<feature type="region of interest" description="Disordered" evidence="15">
    <location>
        <begin position="206"/>
        <end position="252"/>
    </location>
</feature>
<evidence type="ECO:0000256" key="3">
    <source>
        <dbReference type="ARBA" id="ARBA00022737"/>
    </source>
</evidence>
<sequence length="305" mass="33671">MPLSQRGRGTEGSHRGRRQQMKAISCLSPGPAFVSSLPGEWADDLRHGYGVYYYVNNDTYTGEWFAHQRHGQGTYFYAETGSKYVGTWVNGQQEGAAELIHLNHRYQGKFLNKNPVGPGKYVFDIGCEQHGEYRLTDVERGEEEEEEETTMMTLVPKWKATKITELALWTPTLPEEHPPAEAPGPEEVLGAEGDGELMEEGQALADISEGETDSLRPGEDDGDSTREDSREYGRDDYRYDTTDQGEHARAGAGGRCTLGRALGFSCLCPRPPWTVPGTGTRSQGLAEDLHGAVGMLLSQALRQTP</sequence>
<comment type="function">
    <text evidence="9">Functions as part of axonemal radial spoke complexes that play an important part in the motility of sperm and cilia.</text>
</comment>
<dbReference type="Pfam" id="PF02493">
    <property type="entry name" value="MORN"/>
    <property type="match status" value="4"/>
</dbReference>
<evidence type="ECO:0000256" key="9">
    <source>
        <dbReference type="ARBA" id="ARBA00056649"/>
    </source>
</evidence>
<evidence type="ECO:0000256" key="15">
    <source>
        <dbReference type="SAM" id="MobiDB-lite"/>
    </source>
</evidence>
<reference evidence="16" key="1">
    <citation type="submission" date="2019-03" db="EMBL/GenBank/DDBJ databases">
        <authorList>
            <person name="Warren W.C."/>
            <person name="Johnson G.S."/>
        </authorList>
    </citation>
    <scope>NUCLEOTIDE SEQUENCE [LARGE SCALE GENOMIC DNA]</scope>
    <source>
        <strain evidence="16">Basenji</strain>
    </source>
</reference>
<name>A0A8C0RQS9_CANLF</name>
<feature type="compositionally biased region" description="Basic and acidic residues" evidence="15">
    <location>
        <begin position="213"/>
        <end position="249"/>
    </location>
</feature>
<dbReference type="Ensembl" id="ENSCAFT00030040221.1">
    <property type="protein sequence ID" value="ENSCAFP00030035096.1"/>
    <property type="gene ID" value="ENSCAFG00030021771.1"/>
</dbReference>
<keyword evidence="4" id="KW-0282">Flagellum</keyword>
<evidence type="ECO:0000256" key="4">
    <source>
        <dbReference type="ARBA" id="ARBA00022846"/>
    </source>
</evidence>
<dbReference type="Proteomes" id="UP000694429">
    <property type="component" value="Chromosome 31"/>
</dbReference>
<evidence type="ECO:0000256" key="1">
    <source>
        <dbReference type="ARBA" id="ARBA00004611"/>
    </source>
</evidence>
<protein>
    <recommendedName>
        <fullName evidence="11">Radial spoke head 1 homolog</fullName>
    </recommendedName>
    <alternativeName>
        <fullName evidence="12">Male meiotic metaphase chromosome-associated acidic protein</fullName>
    </alternativeName>
    <alternativeName>
        <fullName evidence="14">Meichroacidin</fullName>
    </alternativeName>
    <alternativeName>
        <fullName evidence="13">Testis-specific gene A2 protein</fullName>
    </alternativeName>
</protein>
<keyword evidence="3" id="KW-0677">Repeat</keyword>
<evidence type="ECO:0000256" key="6">
    <source>
        <dbReference type="ARBA" id="ARBA00023212"/>
    </source>
</evidence>
<evidence type="ECO:0000256" key="2">
    <source>
        <dbReference type="ARBA" id="ARBA00022490"/>
    </source>
</evidence>
<evidence type="ECO:0000313" key="17">
    <source>
        <dbReference type="Proteomes" id="UP000694429"/>
    </source>
</evidence>
<dbReference type="PANTHER" id="PTHR43215:SF14">
    <property type="entry name" value="RADIAL SPOKE HEAD 1 HOMOLOG"/>
    <property type="match status" value="1"/>
</dbReference>
<dbReference type="GO" id="GO:0007017">
    <property type="term" value="P:microtubule-based process"/>
    <property type="evidence" value="ECO:0007669"/>
    <property type="project" value="UniProtKB-ARBA"/>
</dbReference>
<keyword evidence="8" id="KW-0966">Cell projection</keyword>
<comment type="subunit">
    <text evidence="10">Component of the axonemal radial spoke 1 (RS1) and 2 (RS2) complexes, at least composed of spoke head proteins RSPH1, RSPH3, RSPH9 and the cilia-specific component RSPH4A or sperm-specific component RSPH6A, spoke stalk proteins RSPH14, DNAJB13, DYDC1, ROPN1L and NME5, and the RS1 complex-specific anchor protein IQUB. Interacts with RSPH3B. Interacts with RSPH4A. Interacts with RSPH6A.</text>
</comment>
<dbReference type="AlphaFoldDB" id="A0A8C0RQS9"/>
<keyword evidence="5" id="KW-0969">Cilium</keyword>
<evidence type="ECO:0000256" key="12">
    <source>
        <dbReference type="ARBA" id="ARBA00080404"/>
    </source>
</evidence>
<keyword evidence="6" id="KW-0206">Cytoskeleton</keyword>
<evidence type="ECO:0000256" key="7">
    <source>
        <dbReference type="ARBA" id="ARBA00023254"/>
    </source>
</evidence>
<evidence type="ECO:0000256" key="11">
    <source>
        <dbReference type="ARBA" id="ARBA00073772"/>
    </source>
</evidence>
<feature type="region of interest" description="Disordered" evidence="15">
    <location>
        <begin position="1"/>
        <end position="20"/>
    </location>
</feature>
<reference evidence="16" key="2">
    <citation type="submission" date="2025-08" db="UniProtKB">
        <authorList>
            <consortium name="Ensembl"/>
        </authorList>
    </citation>
    <scope>IDENTIFICATION</scope>
</reference>
<keyword evidence="2" id="KW-0963">Cytoplasm</keyword>
<dbReference type="PANTHER" id="PTHR43215">
    <property type="entry name" value="RADIAL SPOKE HEAD 1 HOMOLOG"/>
    <property type="match status" value="1"/>
</dbReference>
<dbReference type="InterPro" id="IPR003409">
    <property type="entry name" value="MORN"/>
</dbReference>
<evidence type="ECO:0000256" key="13">
    <source>
        <dbReference type="ARBA" id="ARBA00080629"/>
    </source>
</evidence>
<evidence type="ECO:0000313" key="16">
    <source>
        <dbReference type="Ensembl" id="ENSCAFP00030035096.1"/>
    </source>
</evidence>
<dbReference type="SUPFAM" id="SSF82185">
    <property type="entry name" value="Histone H3 K4-specific methyltransferase SET7/9 N-terminal domain"/>
    <property type="match status" value="1"/>
</dbReference>
<evidence type="ECO:0000256" key="5">
    <source>
        <dbReference type="ARBA" id="ARBA00023069"/>
    </source>
</evidence>
<evidence type="ECO:0000256" key="14">
    <source>
        <dbReference type="ARBA" id="ARBA00082644"/>
    </source>
</evidence>
<dbReference type="FunFam" id="2.20.110.10:FF:000010">
    <property type="entry name" value="Radial spoke head 1 homolog"/>
    <property type="match status" value="1"/>
</dbReference>
<evidence type="ECO:0000256" key="10">
    <source>
        <dbReference type="ARBA" id="ARBA00065854"/>
    </source>
</evidence>
<dbReference type="SMART" id="SM00698">
    <property type="entry name" value="MORN"/>
    <property type="match status" value="3"/>
</dbReference>
<dbReference type="OrthoDB" id="423343at2759"/>